<evidence type="ECO:0000256" key="7">
    <source>
        <dbReference type="SAM" id="MobiDB-lite"/>
    </source>
</evidence>
<dbReference type="EMBL" id="CP019082">
    <property type="protein sequence ID" value="APW63108.1"/>
    <property type="molecule type" value="Genomic_DNA"/>
</dbReference>
<feature type="transmembrane region" description="Helical" evidence="8">
    <location>
        <begin position="699"/>
        <end position="719"/>
    </location>
</feature>
<keyword evidence="5 8" id="KW-1133">Transmembrane helix</keyword>
<gene>
    <name evidence="10" type="primary">dsbD_2</name>
    <name evidence="10" type="ORF">BSF38_04669</name>
</gene>
<dbReference type="EC" id="1.8.1.8" evidence="10"/>
<reference evidence="11" key="1">
    <citation type="submission" date="2016-12" db="EMBL/GenBank/DDBJ databases">
        <title>Comparative genomics of four Isosphaeraceae planctomycetes: a common pool of plasmids and glycoside hydrolase genes.</title>
        <authorList>
            <person name="Ivanova A."/>
        </authorList>
    </citation>
    <scope>NUCLEOTIDE SEQUENCE [LARGE SCALE GENOMIC DNA]</scope>
    <source>
        <strain evidence="11">PX4</strain>
    </source>
</reference>
<dbReference type="STRING" id="1387353.BSF38_04669"/>
<dbReference type="InterPro" id="IPR003834">
    <property type="entry name" value="Cyt_c_assmbl_TM_dom"/>
</dbReference>
<dbReference type="InterPro" id="IPR036249">
    <property type="entry name" value="Thioredoxin-like_sf"/>
</dbReference>
<keyword evidence="3 8" id="KW-0812">Transmembrane</keyword>
<dbReference type="PANTHER" id="PTHR32234">
    <property type="entry name" value="THIOL:DISULFIDE INTERCHANGE PROTEIN DSBD"/>
    <property type="match status" value="1"/>
</dbReference>
<dbReference type="Gene3D" id="3.40.30.10">
    <property type="entry name" value="Glutaredoxin"/>
    <property type="match status" value="1"/>
</dbReference>
<feature type="transmembrane region" description="Helical" evidence="8">
    <location>
        <begin position="731"/>
        <end position="753"/>
    </location>
</feature>
<dbReference type="InterPro" id="IPR028250">
    <property type="entry name" value="DsbDN"/>
</dbReference>
<dbReference type="GO" id="GO:0017004">
    <property type="term" value="P:cytochrome complex assembly"/>
    <property type="evidence" value="ECO:0007669"/>
    <property type="project" value="UniProtKB-KW"/>
</dbReference>
<evidence type="ECO:0000259" key="9">
    <source>
        <dbReference type="PROSITE" id="PS51352"/>
    </source>
</evidence>
<dbReference type="AlphaFoldDB" id="A0A1U7CW35"/>
<evidence type="ECO:0000256" key="4">
    <source>
        <dbReference type="ARBA" id="ARBA00022748"/>
    </source>
</evidence>
<dbReference type="GO" id="GO:0047134">
    <property type="term" value="F:protein-disulfide reductase [NAD(P)H] activity"/>
    <property type="evidence" value="ECO:0007669"/>
    <property type="project" value="UniProtKB-EC"/>
</dbReference>
<dbReference type="PANTHER" id="PTHR32234:SF0">
    <property type="entry name" value="THIOL:DISULFIDE INTERCHANGE PROTEIN DSBD"/>
    <property type="match status" value="1"/>
</dbReference>
<sequence>MPQLQSPGLLGRRSGTVRAIAIGLVLTSLAVDRVQADPPQPAKKDSSVRARPKDAVLTTSIEPAEAKPGDTVQFRVHVKLNPTWHIYTQAEKQVGDGPRNTIFDLFDAGGLETAGDWSASKKPEEKAEPAFENKVFQFFEDEVVWSIPLQIPATAEAGKKTVRCQAYYQICNPKQCSIAGRWTLPDAVVTIVGGGKAKAEVQAPAGADFDAPNSAAGPAKKDSNPRVRPKGVTFTPTVEPVDVKPGRTVKYKVTVKLDPGLHVYQFAKPGVPGNGPTPTSFDFFDTGTLRPSKEWKSSKDPVAKPEPAFGDNVIVEYFENEVTWSLDLEVPSDAKPGKHTLRSQAGYQICNENSCFPPVYQTLADVEINVVAGDGPAANVTAPPAPAAPSAPQLTATEFKTPAPAAKPAAPISETPAGAEAKTPAVAEAPAIAATSGPVVASAETPALAAKADAPISEIARTAQQGLIPFLIASAIGGLFALAMPCVWPMIPITVNFFVKQGQNGSGKTTGLAIAYCLAIIGIFTSVGVFFSFFFSAAFLQNLANNPWLNLAVAGLFLAFGMSLLGVFELSLPSFVLNASSRGESRGGLIGVFFMALTLTITSFTCTFPVVGGLLVMAAGGNFLYPILGLATFASVVALPFFVLALAPGMLSKLPRSGDWMNSVKVVGGLVEIGAALKFINTAELAYVTPENAWFDAQFVLTAWIILSVVCGIYLLGLFRTDHDYDEVKVGPGRIIFGCMFLGLGLYMAPALFNKPPQGLIWDRLIVGILPPDSSEFSAPDVPLLAAGGESAREVKATSTDPVQAEREEKKLHGVIWGMSLDLAKEEAKTRKQPILIDFTGVNCANCRLMERRVLPRPDVVKLLKEFVTVQLYTDFVPIASLTADQREDLARKNQDRQLDLAAEQTNPFYVIIAPDGKILGSLGGYNEPAVFQDFLTKALGKAHGETNVAQANSR</sequence>
<dbReference type="GO" id="GO:0005886">
    <property type="term" value="C:plasma membrane"/>
    <property type="evidence" value="ECO:0007669"/>
    <property type="project" value="UniProtKB-SubCell"/>
</dbReference>
<dbReference type="RefSeq" id="WP_076349506.1">
    <property type="nucleotide sequence ID" value="NZ_CP019082.1"/>
</dbReference>
<evidence type="ECO:0000256" key="6">
    <source>
        <dbReference type="ARBA" id="ARBA00023136"/>
    </source>
</evidence>
<dbReference type="GO" id="GO:0045454">
    <property type="term" value="P:cell redox homeostasis"/>
    <property type="evidence" value="ECO:0007669"/>
    <property type="project" value="TreeGrafter"/>
</dbReference>
<keyword evidence="4" id="KW-0201">Cytochrome c-type biogenesis</keyword>
<dbReference type="InterPro" id="IPR013766">
    <property type="entry name" value="Thioredoxin_domain"/>
</dbReference>
<keyword evidence="10" id="KW-0560">Oxidoreductase</keyword>
<feature type="transmembrane region" description="Helical" evidence="8">
    <location>
        <begin position="548"/>
        <end position="568"/>
    </location>
</feature>
<dbReference type="KEGG" id="pbor:BSF38_04669"/>
<feature type="transmembrane region" description="Helical" evidence="8">
    <location>
        <begin position="623"/>
        <end position="646"/>
    </location>
</feature>
<dbReference type="InterPro" id="IPR036929">
    <property type="entry name" value="DsbDN_sf"/>
</dbReference>
<feature type="transmembrane region" description="Helical" evidence="8">
    <location>
        <begin position="512"/>
        <end position="536"/>
    </location>
</feature>
<evidence type="ECO:0000256" key="8">
    <source>
        <dbReference type="SAM" id="Phobius"/>
    </source>
</evidence>
<evidence type="ECO:0000256" key="3">
    <source>
        <dbReference type="ARBA" id="ARBA00022692"/>
    </source>
</evidence>
<name>A0A1U7CW35_9BACT</name>
<protein>
    <submittedName>
        <fullName evidence="10">Thiol:disulfide interchange protein DsbD</fullName>
        <ecNumber evidence="10">1.8.1.8</ecNumber>
    </submittedName>
</protein>
<evidence type="ECO:0000256" key="1">
    <source>
        <dbReference type="ARBA" id="ARBA00004651"/>
    </source>
</evidence>
<evidence type="ECO:0000313" key="10">
    <source>
        <dbReference type="EMBL" id="APW63108.1"/>
    </source>
</evidence>
<evidence type="ECO:0000313" key="11">
    <source>
        <dbReference type="Proteomes" id="UP000186309"/>
    </source>
</evidence>
<keyword evidence="2" id="KW-1003">Cell membrane</keyword>
<keyword evidence="11" id="KW-1185">Reference proteome</keyword>
<keyword evidence="6 8" id="KW-0472">Membrane</keyword>
<comment type="subcellular location">
    <subcellularLocation>
        <location evidence="1">Cell membrane</location>
        <topology evidence="1">Multi-pass membrane protein</topology>
    </subcellularLocation>
</comment>
<feature type="transmembrane region" description="Helical" evidence="8">
    <location>
        <begin position="666"/>
        <end position="687"/>
    </location>
</feature>
<dbReference type="SUPFAM" id="SSF52833">
    <property type="entry name" value="Thioredoxin-like"/>
    <property type="match status" value="1"/>
</dbReference>
<dbReference type="OrthoDB" id="9811036at2"/>
<dbReference type="Pfam" id="PF02683">
    <property type="entry name" value="DsbD_TM"/>
    <property type="match status" value="1"/>
</dbReference>
<dbReference type="Gene3D" id="2.60.40.1250">
    <property type="entry name" value="Thiol:disulfide interchange protein DsbD, N-terminal domain"/>
    <property type="match status" value="1"/>
</dbReference>
<feature type="transmembrane region" description="Helical" evidence="8">
    <location>
        <begin position="467"/>
        <end position="491"/>
    </location>
</feature>
<feature type="region of interest" description="Disordered" evidence="7">
    <location>
        <begin position="208"/>
        <end position="233"/>
    </location>
</feature>
<accession>A0A1U7CW35</accession>
<evidence type="ECO:0000256" key="5">
    <source>
        <dbReference type="ARBA" id="ARBA00022989"/>
    </source>
</evidence>
<feature type="domain" description="Thioredoxin" evidence="9">
    <location>
        <begin position="773"/>
        <end position="941"/>
    </location>
</feature>
<dbReference type="Proteomes" id="UP000186309">
    <property type="component" value="Chromosome"/>
</dbReference>
<proteinExistence type="predicted"/>
<organism evidence="10 11">
    <name type="scientific">Paludisphaera borealis</name>
    <dbReference type="NCBI Taxonomy" id="1387353"/>
    <lineage>
        <taxon>Bacteria</taxon>
        <taxon>Pseudomonadati</taxon>
        <taxon>Planctomycetota</taxon>
        <taxon>Planctomycetia</taxon>
        <taxon>Isosphaerales</taxon>
        <taxon>Isosphaeraceae</taxon>
        <taxon>Paludisphaera</taxon>
    </lineage>
</organism>
<evidence type="ECO:0000256" key="2">
    <source>
        <dbReference type="ARBA" id="ARBA00022475"/>
    </source>
</evidence>
<dbReference type="Pfam" id="PF11412">
    <property type="entry name" value="DsbD_N"/>
    <property type="match status" value="1"/>
</dbReference>
<feature type="transmembrane region" description="Helical" evidence="8">
    <location>
        <begin position="589"/>
        <end position="617"/>
    </location>
</feature>
<dbReference type="PROSITE" id="PS51352">
    <property type="entry name" value="THIOREDOXIN_2"/>
    <property type="match status" value="1"/>
</dbReference>
<dbReference type="Pfam" id="PF13899">
    <property type="entry name" value="Thioredoxin_7"/>
    <property type="match status" value="1"/>
</dbReference>